<proteinExistence type="predicted"/>
<protein>
    <submittedName>
        <fullName evidence="2">Uncharacterized protein</fullName>
    </submittedName>
</protein>
<evidence type="ECO:0000313" key="2">
    <source>
        <dbReference type="EMBL" id="PRZ11700.1"/>
    </source>
</evidence>
<name>A0A2T0YAI9_9MICC</name>
<dbReference type="RefSeq" id="WP_146131203.1">
    <property type="nucleotide sequence ID" value="NZ_PVTY01000035.1"/>
</dbReference>
<feature type="transmembrane region" description="Helical" evidence="1">
    <location>
        <begin position="31"/>
        <end position="50"/>
    </location>
</feature>
<accession>A0A2T0YAI9</accession>
<sequence length="70" mass="7462">MRQSLVVACSAVVALAVNILMDVYTDVPMLVRWAVAIAIAMVVTVLLARWTAARAQRDSGAPRQGSGPPR</sequence>
<keyword evidence="3" id="KW-1185">Reference proteome</keyword>
<dbReference type="Proteomes" id="UP000238217">
    <property type="component" value="Unassembled WGS sequence"/>
</dbReference>
<comment type="caution">
    <text evidence="2">The sequence shown here is derived from an EMBL/GenBank/DDBJ whole genome shotgun (WGS) entry which is preliminary data.</text>
</comment>
<organism evidence="2 3">
    <name type="scientific">Nesterenkonia sandarakina</name>
    <dbReference type="NCBI Taxonomy" id="272918"/>
    <lineage>
        <taxon>Bacteria</taxon>
        <taxon>Bacillati</taxon>
        <taxon>Actinomycetota</taxon>
        <taxon>Actinomycetes</taxon>
        <taxon>Micrococcales</taxon>
        <taxon>Micrococcaceae</taxon>
        <taxon>Nesterenkonia</taxon>
    </lineage>
</organism>
<reference evidence="2 3" key="1">
    <citation type="submission" date="2018-03" db="EMBL/GenBank/DDBJ databases">
        <title>Comparative analysis of microorganisms from saline springs in Andes Mountain Range, Colombia.</title>
        <authorList>
            <person name="Rubin E."/>
        </authorList>
    </citation>
    <scope>NUCLEOTIDE SEQUENCE [LARGE SCALE GENOMIC DNA]</scope>
    <source>
        <strain evidence="2 3">CG 35</strain>
    </source>
</reference>
<dbReference type="EMBL" id="PVTY01000035">
    <property type="protein sequence ID" value="PRZ11700.1"/>
    <property type="molecule type" value="Genomic_DNA"/>
</dbReference>
<keyword evidence="1" id="KW-0472">Membrane</keyword>
<keyword evidence="1" id="KW-0812">Transmembrane</keyword>
<gene>
    <name evidence="2" type="ORF">BCL67_1358</name>
</gene>
<dbReference type="AlphaFoldDB" id="A0A2T0YAI9"/>
<evidence type="ECO:0000256" key="1">
    <source>
        <dbReference type="SAM" id="Phobius"/>
    </source>
</evidence>
<evidence type="ECO:0000313" key="3">
    <source>
        <dbReference type="Proteomes" id="UP000238217"/>
    </source>
</evidence>
<keyword evidence="1" id="KW-1133">Transmembrane helix</keyword>